<organism evidence="6 7">
    <name type="scientific">Paramylibacter ulvae</name>
    <dbReference type="NCBI Taxonomy" id="1651968"/>
    <lineage>
        <taxon>Bacteria</taxon>
        <taxon>Pseudomonadati</taxon>
        <taxon>Pseudomonadota</taxon>
        <taxon>Alphaproteobacteria</taxon>
        <taxon>Rhodobacterales</taxon>
        <taxon>Paracoccaceae</taxon>
        <taxon>Paramylibacter</taxon>
    </lineage>
</organism>
<evidence type="ECO:0000256" key="3">
    <source>
        <dbReference type="ARBA" id="ARBA00023125"/>
    </source>
</evidence>
<protein>
    <submittedName>
        <fullName evidence="6">LysR family transcriptional regulator</fullName>
    </submittedName>
</protein>
<reference evidence="7" key="1">
    <citation type="journal article" date="2019" name="Int. J. Syst. Evol. Microbiol.">
        <title>The Global Catalogue of Microorganisms (GCM) 10K type strain sequencing project: providing services to taxonomists for standard genome sequencing and annotation.</title>
        <authorList>
            <consortium name="The Broad Institute Genomics Platform"/>
            <consortium name="The Broad Institute Genome Sequencing Center for Infectious Disease"/>
            <person name="Wu L."/>
            <person name="Ma J."/>
        </authorList>
    </citation>
    <scope>NUCLEOTIDE SEQUENCE [LARGE SCALE GENOMIC DNA]</scope>
    <source>
        <strain evidence="7">KCTC 32465</strain>
    </source>
</reference>
<keyword evidence="3" id="KW-0238">DNA-binding</keyword>
<evidence type="ECO:0000313" key="6">
    <source>
        <dbReference type="EMBL" id="GHA44292.1"/>
    </source>
</evidence>
<dbReference type="PROSITE" id="PS50931">
    <property type="entry name" value="HTH_LYSR"/>
    <property type="match status" value="1"/>
</dbReference>
<sequence length="297" mass="32847">MNGARVNDILIFLSVADARNFVEGGKIHGLTRSTAGKAIARLENNYGVRLFNRTTRAVSLTEEGQKLYQHGLAIRSAMDTADQTMTEKLGVPSGTLRITAPDALGRKLLMPIIRTYLQTWPEMRLDVSFSDAVSPIIEDGFDLALRFGVTNPDQSLISRKIFTDTPALCASPDYLSKHGALTRIEHLSKHDLLQFASGGERQPWELQDNSEFWTNAPGRVRLRFDSAAALHEAALCGMGVALLPKILLKDDLASGRLIMVLPNVVHDEVPLAALYPHKKYLEPKVRSFIDMVVSELN</sequence>
<comment type="similarity">
    <text evidence="1">Belongs to the LysR transcriptional regulatory family.</text>
</comment>
<dbReference type="Pfam" id="PF00126">
    <property type="entry name" value="HTH_1"/>
    <property type="match status" value="1"/>
</dbReference>
<dbReference type="InterPro" id="IPR036390">
    <property type="entry name" value="WH_DNA-bd_sf"/>
</dbReference>
<evidence type="ECO:0000259" key="5">
    <source>
        <dbReference type="PROSITE" id="PS50931"/>
    </source>
</evidence>
<dbReference type="CDD" id="cd08422">
    <property type="entry name" value="PBP2_CrgA_like"/>
    <property type="match status" value="1"/>
</dbReference>
<dbReference type="PANTHER" id="PTHR30537">
    <property type="entry name" value="HTH-TYPE TRANSCRIPTIONAL REGULATOR"/>
    <property type="match status" value="1"/>
</dbReference>
<dbReference type="SUPFAM" id="SSF46785">
    <property type="entry name" value="Winged helix' DNA-binding domain"/>
    <property type="match status" value="1"/>
</dbReference>
<dbReference type="Pfam" id="PF03466">
    <property type="entry name" value="LysR_substrate"/>
    <property type="match status" value="1"/>
</dbReference>
<gene>
    <name evidence="6" type="ORF">GCM10008927_06340</name>
</gene>
<dbReference type="InterPro" id="IPR000847">
    <property type="entry name" value="LysR_HTH_N"/>
</dbReference>
<proteinExistence type="inferred from homology"/>
<comment type="caution">
    <text evidence="6">The sequence shown here is derived from an EMBL/GenBank/DDBJ whole genome shotgun (WGS) entry which is preliminary data.</text>
</comment>
<dbReference type="InterPro" id="IPR058163">
    <property type="entry name" value="LysR-type_TF_proteobact-type"/>
</dbReference>
<dbReference type="Proteomes" id="UP000634455">
    <property type="component" value="Unassembled WGS sequence"/>
</dbReference>
<name>A0ABQ3CUB8_9RHOB</name>
<dbReference type="InterPro" id="IPR005119">
    <property type="entry name" value="LysR_subst-bd"/>
</dbReference>
<dbReference type="Gene3D" id="1.10.10.10">
    <property type="entry name" value="Winged helix-like DNA-binding domain superfamily/Winged helix DNA-binding domain"/>
    <property type="match status" value="1"/>
</dbReference>
<evidence type="ECO:0000313" key="7">
    <source>
        <dbReference type="Proteomes" id="UP000634455"/>
    </source>
</evidence>
<accession>A0ABQ3CUB8</accession>
<evidence type="ECO:0000256" key="1">
    <source>
        <dbReference type="ARBA" id="ARBA00009437"/>
    </source>
</evidence>
<dbReference type="InterPro" id="IPR036388">
    <property type="entry name" value="WH-like_DNA-bd_sf"/>
</dbReference>
<keyword evidence="2" id="KW-0805">Transcription regulation</keyword>
<dbReference type="PANTHER" id="PTHR30537:SF5">
    <property type="entry name" value="HTH-TYPE TRANSCRIPTIONAL ACTIVATOR TTDR-RELATED"/>
    <property type="match status" value="1"/>
</dbReference>
<keyword evidence="7" id="KW-1185">Reference proteome</keyword>
<dbReference type="RefSeq" id="WP_189639103.1">
    <property type="nucleotide sequence ID" value="NZ_BMZF01000001.1"/>
</dbReference>
<evidence type="ECO:0000256" key="4">
    <source>
        <dbReference type="ARBA" id="ARBA00023163"/>
    </source>
</evidence>
<feature type="domain" description="HTH lysR-type" evidence="5">
    <location>
        <begin position="1"/>
        <end position="61"/>
    </location>
</feature>
<evidence type="ECO:0000256" key="2">
    <source>
        <dbReference type="ARBA" id="ARBA00023015"/>
    </source>
</evidence>
<keyword evidence="4" id="KW-0804">Transcription</keyword>
<dbReference type="Gene3D" id="3.40.190.290">
    <property type="match status" value="1"/>
</dbReference>
<dbReference type="SUPFAM" id="SSF53850">
    <property type="entry name" value="Periplasmic binding protein-like II"/>
    <property type="match status" value="1"/>
</dbReference>
<dbReference type="EMBL" id="BMZF01000001">
    <property type="protein sequence ID" value="GHA44292.1"/>
    <property type="molecule type" value="Genomic_DNA"/>
</dbReference>